<dbReference type="PANTHER" id="PTHR43157:SF31">
    <property type="entry name" value="PHOSPHATIDYLINOSITOL-GLYCAN BIOSYNTHESIS CLASS F PROTEIN"/>
    <property type="match status" value="1"/>
</dbReference>
<dbReference type="GO" id="GO:0016491">
    <property type="term" value="F:oxidoreductase activity"/>
    <property type="evidence" value="ECO:0007669"/>
    <property type="project" value="UniProtKB-KW"/>
</dbReference>
<accession>A0A4Q2R7J5</accession>
<dbReference type="OrthoDB" id="9785826at2"/>
<proteinExistence type="predicted"/>
<evidence type="ECO:0000256" key="1">
    <source>
        <dbReference type="ARBA" id="ARBA00023002"/>
    </source>
</evidence>
<dbReference type="EMBL" id="QYBC01000020">
    <property type="protein sequence ID" value="RYB02408.1"/>
    <property type="molecule type" value="Genomic_DNA"/>
</dbReference>
<sequence length="258" mass="27950">MARVFITGSSDGLGRNAAKLLVELGHEVVLHARNEDRAREAAAAVPGAERTLIGDFASLAAVKRLAAKANELGSFDAVIHNAAVGYREKRRLTSQDGFSHVLAINTLAPYALVALMHPPKRLVFVSSELHRRGRVDLADFDWERRPWNGTQAYSDTKLHDAMLAFALARRWPSTLSNAMEPGWVATKMGGARATGDLDAAHRTQVWLAVDNQQAATVTGGYFFHRQSRLASNAARDTALQDGLIAACERLTGIALPSS</sequence>
<dbReference type="Proteomes" id="UP000289411">
    <property type="component" value="Unassembled WGS sequence"/>
</dbReference>
<dbReference type="RefSeq" id="WP_129221174.1">
    <property type="nucleotide sequence ID" value="NZ_QYBC01000020.1"/>
</dbReference>
<gene>
    <name evidence="2" type="ORF">D3272_20995</name>
</gene>
<dbReference type="AlphaFoldDB" id="A0A4Q2R7J5"/>
<organism evidence="2 3">
    <name type="scientific">Lichenibacterium ramalinae</name>
    <dbReference type="NCBI Taxonomy" id="2316527"/>
    <lineage>
        <taxon>Bacteria</taxon>
        <taxon>Pseudomonadati</taxon>
        <taxon>Pseudomonadota</taxon>
        <taxon>Alphaproteobacteria</taxon>
        <taxon>Hyphomicrobiales</taxon>
        <taxon>Lichenihabitantaceae</taxon>
        <taxon>Lichenibacterium</taxon>
    </lineage>
</organism>
<dbReference type="SUPFAM" id="SSF51735">
    <property type="entry name" value="NAD(P)-binding Rossmann-fold domains"/>
    <property type="match status" value="1"/>
</dbReference>
<protein>
    <submittedName>
        <fullName evidence="2">SDR family NAD(P)-dependent oxidoreductase</fullName>
    </submittedName>
</protein>
<evidence type="ECO:0000313" key="2">
    <source>
        <dbReference type="EMBL" id="RYB02408.1"/>
    </source>
</evidence>
<evidence type="ECO:0000313" key="3">
    <source>
        <dbReference type="Proteomes" id="UP000289411"/>
    </source>
</evidence>
<reference evidence="2 3" key="1">
    <citation type="submission" date="2018-09" db="EMBL/GenBank/DDBJ databases">
        <authorList>
            <person name="Grouzdev D.S."/>
            <person name="Krutkina M.S."/>
        </authorList>
    </citation>
    <scope>NUCLEOTIDE SEQUENCE [LARGE SCALE GENOMIC DNA]</scope>
    <source>
        <strain evidence="2 3">RmlP001</strain>
    </source>
</reference>
<reference evidence="2 3" key="2">
    <citation type="submission" date="2019-02" db="EMBL/GenBank/DDBJ databases">
        <title>'Lichenibacterium ramalinii' gen. nov. sp. nov., 'Lichenibacterium minor' gen. nov. sp. nov.</title>
        <authorList>
            <person name="Pankratov T."/>
        </authorList>
    </citation>
    <scope>NUCLEOTIDE SEQUENCE [LARGE SCALE GENOMIC DNA]</scope>
    <source>
        <strain evidence="2 3">RmlP001</strain>
    </source>
</reference>
<dbReference type="Gene3D" id="3.40.50.720">
    <property type="entry name" value="NAD(P)-binding Rossmann-like Domain"/>
    <property type="match status" value="1"/>
</dbReference>
<dbReference type="InterPro" id="IPR002347">
    <property type="entry name" value="SDR_fam"/>
</dbReference>
<name>A0A4Q2R7J5_9HYPH</name>
<dbReference type="Pfam" id="PF00106">
    <property type="entry name" value="adh_short"/>
    <property type="match status" value="1"/>
</dbReference>
<keyword evidence="3" id="KW-1185">Reference proteome</keyword>
<comment type="caution">
    <text evidence="2">The sequence shown here is derived from an EMBL/GenBank/DDBJ whole genome shotgun (WGS) entry which is preliminary data.</text>
</comment>
<dbReference type="PRINTS" id="PR00081">
    <property type="entry name" value="GDHRDH"/>
</dbReference>
<dbReference type="InterPro" id="IPR036291">
    <property type="entry name" value="NAD(P)-bd_dom_sf"/>
</dbReference>
<keyword evidence="1" id="KW-0560">Oxidoreductase</keyword>
<dbReference type="PANTHER" id="PTHR43157">
    <property type="entry name" value="PHOSPHATIDYLINOSITOL-GLYCAN BIOSYNTHESIS CLASS F PROTEIN-RELATED"/>
    <property type="match status" value="1"/>
</dbReference>